<dbReference type="SUPFAM" id="SSF54495">
    <property type="entry name" value="UBC-like"/>
    <property type="match status" value="1"/>
</dbReference>
<feature type="compositionally biased region" description="Basic residues" evidence="1">
    <location>
        <begin position="1"/>
        <end position="12"/>
    </location>
</feature>
<dbReference type="InterPro" id="IPR000608">
    <property type="entry name" value="UBC"/>
</dbReference>
<evidence type="ECO:0000313" key="3">
    <source>
        <dbReference type="EMBL" id="RDB23440.1"/>
    </source>
</evidence>
<evidence type="ECO:0000259" key="2">
    <source>
        <dbReference type="PROSITE" id="PS50127"/>
    </source>
</evidence>
<dbReference type="STRING" id="39966.A0A369JQE0"/>
<protein>
    <submittedName>
        <fullName evidence="3">SUMO-conjugating enzyme ubc9</fullName>
    </submittedName>
</protein>
<gene>
    <name evidence="3" type="primary">hus5_0</name>
    <name evidence="3" type="ORF">Hypma_009455</name>
</gene>
<dbReference type="Proteomes" id="UP000076154">
    <property type="component" value="Unassembled WGS sequence"/>
</dbReference>
<reference evidence="3" key="1">
    <citation type="submission" date="2018-04" db="EMBL/GenBank/DDBJ databases">
        <title>Whole genome sequencing of Hypsizygus marmoreus.</title>
        <authorList>
            <person name="Choi I.-G."/>
            <person name="Min B."/>
            <person name="Kim J.-G."/>
            <person name="Kim S."/>
            <person name="Oh Y.-L."/>
            <person name="Kong W.-S."/>
            <person name="Park H."/>
            <person name="Jeong J."/>
            <person name="Song E.-S."/>
        </authorList>
    </citation>
    <scope>NUCLEOTIDE SEQUENCE [LARGE SCALE GENOMIC DNA]</scope>
    <source>
        <strain evidence="3">51987-8</strain>
    </source>
</reference>
<keyword evidence="4" id="KW-1185">Reference proteome</keyword>
<dbReference type="PROSITE" id="PS50127">
    <property type="entry name" value="UBC_2"/>
    <property type="match status" value="1"/>
</dbReference>
<evidence type="ECO:0000256" key="1">
    <source>
        <dbReference type="SAM" id="MobiDB-lite"/>
    </source>
</evidence>
<dbReference type="InParanoid" id="A0A369JQE0"/>
<accession>A0A369JQE0</accession>
<dbReference type="EMBL" id="LUEZ02000046">
    <property type="protein sequence ID" value="RDB23440.1"/>
    <property type="molecule type" value="Genomic_DNA"/>
</dbReference>
<comment type="caution">
    <text evidence="3">The sequence shown here is derived from an EMBL/GenBank/DDBJ whole genome shotgun (WGS) entry which is preliminary data.</text>
</comment>
<organism evidence="3 4">
    <name type="scientific">Hypsizygus marmoreus</name>
    <name type="common">White beech mushroom</name>
    <name type="synonym">Agaricus marmoreus</name>
    <dbReference type="NCBI Taxonomy" id="39966"/>
    <lineage>
        <taxon>Eukaryota</taxon>
        <taxon>Fungi</taxon>
        <taxon>Dikarya</taxon>
        <taxon>Basidiomycota</taxon>
        <taxon>Agaricomycotina</taxon>
        <taxon>Agaricomycetes</taxon>
        <taxon>Agaricomycetidae</taxon>
        <taxon>Agaricales</taxon>
        <taxon>Tricholomatineae</taxon>
        <taxon>Lyophyllaceae</taxon>
        <taxon>Hypsizygus</taxon>
    </lineage>
</organism>
<sequence length="294" mass="33243">MDRQQSCKKRKLSSLSASTSPHPPDHVPDSVSTHIRAAISRLVERDDVPPQTLAPLLESLTTAYTKTIPLEDTKLRPSVKEEEPEALEESRAEDWDWTISMDVVASMDTVDLSIWKEMYKCREEFHNMGILVNPQDSGKPIVNLKKWEAHIPGVANTSWGKGVYTLSLEFEKCQNLNDLLNNPPRCKFIRPLFHVNCYPSGTWAFNDQQNLENVVVTPLGWADGMDADPSRLLKLVRNVQIGLIRPNLHSPVASDPYTLFKDDPAGYEKRIREQAQGWQLHPTQGLAGRRVLKA</sequence>
<name>A0A369JQE0_HYPMA</name>
<dbReference type="InterPro" id="IPR016135">
    <property type="entry name" value="UBQ-conjugating_enzyme/RWD"/>
</dbReference>
<evidence type="ECO:0000313" key="4">
    <source>
        <dbReference type="Proteomes" id="UP000076154"/>
    </source>
</evidence>
<feature type="region of interest" description="Disordered" evidence="1">
    <location>
        <begin position="1"/>
        <end position="31"/>
    </location>
</feature>
<dbReference type="Gene3D" id="3.10.110.10">
    <property type="entry name" value="Ubiquitin Conjugating Enzyme"/>
    <property type="match status" value="1"/>
</dbReference>
<dbReference type="Pfam" id="PF00179">
    <property type="entry name" value="UQ_con"/>
    <property type="match status" value="1"/>
</dbReference>
<dbReference type="AlphaFoldDB" id="A0A369JQE0"/>
<dbReference type="SMART" id="SM00212">
    <property type="entry name" value="UBCc"/>
    <property type="match status" value="1"/>
</dbReference>
<feature type="domain" description="UBC core" evidence="2">
    <location>
        <begin position="109"/>
        <end position="280"/>
    </location>
</feature>
<dbReference type="OrthoDB" id="9973183at2759"/>
<proteinExistence type="predicted"/>